<keyword evidence="1" id="KW-0808">Transferase</keyword>
<organism evidence="1 2">
    <name type="scientific">Gossypium australe</name>
    <dbReference type="NCBI Taxonomy" id="47621"/>
    <lineage>
        <taxon>Eukaryota</taxon>
        <taxon>Viridiplantae</taxon>
        <taxon>Streptophyta</taxon>
        <taxon>Embryophyta</taxon>
        <taxon>Tracheophyta</taxon>
        <taxon>Spermatophyta</taxon>
        <taxon>Magnoliopsida</taxon>
        <taxon>eudicotyledons</taxon>
        <taxon>Gunneridae</taxon>
        <taxon>Pentapetalae</taxon>
        <taxon>rosids</taxon>
        <taxon>malvids</taxon>
        <taxon>Malvales</taxon>
        <taxon>Malvaceae</taxon>
        <taxon>Malvoideae</taxon>
        <taxon>Gossypium</taxon>
    </lineage>
</organism>
<protein>
    <submittedName>
        <fullName evidence="1">Reverse transcriptase</fullName>
    </submittedName>
</protein>
<keyword evidence="2" id="KW-1185">Reference proteome</keyword>
<accession>A0A5B6VNK1</accession>
<evidence type="ECO:0000313" key="2">
    <source>
        <dbReference type="Proteomes" id="UP000325315"/>
    </source>
</evidence>
<keyword evidence="1" id="KW-0695">RNA-directed DNA polymerase</keyword>
<reference evidence="2" key="1">
    <citation type="journal article" date="2019" name="Plant Biotechnol. J.">
        <title>Genome sequencing of the Australian wild diploid species Gossypium australe highlights disease resistance and delayed gland morphogenesis.</title>
        <authorList>
            <person name="Cai Y."/>
            <person name="Cai X."/>
            <person name="Wang Q."/>
            <person name="Wang P."/>
            <person name="Zhang Y."/>
            <person name="Cai C."/>
            <person name="Xu Y."/>
            <person name="Wang K."/>
            <person name="Zhou Z."/>
            <person name="Wang C."/>
            <person name="Geng S."/>
            <person name="Li B."/>
            <person name="Dong Q."/>
            <person name="Hou Y."/>
            <person name="Wang H."/>
            <person name="Ai P."/>
            <person name="Liu Z."/>
            <person name="Yi F."/>
            <person name="Sun M."/>
            <person name="An G."/>
            <person name="Cheng J."/>
            <person name="Zhang Y."/>
            <person name="Shi Q."/>
            <person name="Xie Y."/>
            <person name="Shi X."/>
            <person name="Chang Y."/>
            <person name="Huang F."/>
            <person name="Chen Y."/>
            <person name="Hong S."/>
            <person name="Mi L."/>
            <person name="Sun Q."/>
            <person name="Zhang L."/>
            <person name="Zhou B."/>
            <person name="Peng R."/>
            <person name="Zhang X."/>
            <person name="Liu F."/>
        </authorList>
    </citation>
    <scope>NUCLEOTIDE SEQUENCE [LARGE SCALE GENOMIC DNA]</scope>
    <source>
        <strain evidence="2">cv. PA1801</strain>
    </source>
</reference>
<dbReference type="GO" id="GO:0003964">
    <property type="term" value="F:RNA-directed DNA polymerase activity"/>
    <property type="evidence" value="ECO:0007669"/>
    <property type="project" value="UniProtKB-KW"/>
</dbReference>
<keyword evidence="1" id="KW-0548">Nucleotidyltransferase</keyword>
<comment type="caution">
    <text evidence="1">The sequence shown here is derived from an EMBL/GenBank/DDBJ whole genome shotgun (WGS) entry which is preliminary data.</text>
</comment>
<evidence type="ECO:0000313" key="1">
    <source>
        <dbReference type="EMBL" id="KAA3470643.1"/>
    </source>
</evidence>
<dbReference type="Proteomes" id="UP000325315">
    <property type="component" value="Unassembled WGS sequence"/>
</dbReference>
<dbReference type="EMBL" id="SMMG02000006">
    <property type="protein sequence ID" value="KAA3470643.1"/>
    <property type="molecule type" value="Genomic_DNA"/>
</dbReference>
<gene>
    <name evidence="1" type="ORF">EPI10_016333</name>
</gene>
<name>A0A5B6VNK1_9ROSI</name>
<sequence>METNIDILPKVNNPTRMQQFRPISLCAVLYKLIPKVLVNLLASLCVDEAHSAFVLGRLITYNIIPSYEIVNSFHRKRRGKNGHFAFKLHMSKTYDRIE</sequence>
<proteinExistence type="predicted"/>
<dbReference type="OrthoDB" id="1937198at2759"/>
<dbReference type="AlphaFoldDB" id="A0A5B6VNK1"/>